<comment type="caution">
    <text evidence="1">The sequence shown here is derived from an EMBL/GenBank/DDBJ whole genome shotgun (WGS) entry which is preliminary data.</text>
</comment>
<organism evidence="1 2">
    <name type="scientific">Amycolatopsis viridis</name>
    <dbReference type="NCBI Taxonomy" id="185678"/>
    <lineage>
        <taxon>Bacteria</taxon>
        <taxon>Bacillati</taxon>
        <taxon>Actinomycetota</taxon>
        <taxon>Actinomycetes</taxon>
        <taxon>Pseudonocardiales</taxon>
        <taxon>Pseudonocardiaceae</taxon>
        <taxon>Amycolatopsis</taxon>
    </lineage>
</organism>
<reference evidence="1 2" key="1">
    <citation type="submission" date="2020-03" db="EMBL/GenBank/DDBJ databases">
        <title>Sequencing the genomes of 1000 actinobacteria strains.</title>
        <authorList>
            <person name="Klenk H.-P."/>
        </authorList>
    </citation>
    <scope>NUCLEOTIDE SEQUENCE [LARGE SCALE GENOMIC DNA]</scope>
    <source>
        <strain evidence="1 2">DSM 45668</strain>
    </source>
</reference>
<sequence>MARYLFMTGDGMAHRIMLYCAFDGMDAARGLDALAAQTRDQGVDLQRANREAGVSWVSALLDRAGEPVGTSGCHLEIHAQSPLVTAMVTEVADAEPSGRIRAANAVVTLTLTGRAVDWSLVRIVWQAIKSLWTVVPYDDASGFDIDLDEL</sequence>
<dbReference type="RefSeq" id="WP_167116848.1">
    <property type="nucleotide sequence ID" value="NZ_JAANOU010000001.1"/>
</dbReference>
<proteinExistence type="predicted"/>
<evidence type="ECO:0000313" key="2">
    <source>
        <dbReference type="Proteomes" id="UP000754495"/>
    </source>
</evidence>
<gene>
    <name evidence="1" type="ORF">FHX46_003834</name>
</gene>
<keyword evidence="2" id="KW-1185">Reference proteome</keyword>
<dbReference type="Proteomes" id="UP000754495">
    <property type="component" value="Unassembled WGS sequence"/>
</dbReference>
<evidence type="ECO:0000313" key="1">
    <source>
        <dbReference type="EMBL" id="NIH81304.1"/>
    </source>
</evidence>
<dbReference type="EMBL" id="JAANOU010000001">
    <property type="protein sequence ID" value="NIH81304.1"/>
    <property type="molecule type" value="Genomic_DNA"/>
</dbReference>
<accession>A0ABX0SWH2</accession>
<protein>
    <submittedName>
        <fullName evidence="1">Uncharacterized protein</fullName>
    </submittedName>
</protein>
<name>A0ABX0SWH2_9PSEU</name>